<organism evidence="2 3">
    <name type="scientific">Bifiguratus adelaidae</name>
    <dbReference type="NCBI Taxonomy" id="1938954"/>
    <lineage>
        <taxon>Eukaryota</taxon>
        <taxon>Fungi</taxon>
        <taxon>Fungi incertae sedis</taxon>
        <taxon>Mucoromycota</taxon>
        <taxon>Mucoromycotina</taxon>
        <taxon>Endogonomycetes</taxon>
        <taxon>Endogonales</taxon>
        <taxon>Endogonales incertae sedis</taxon>
        <taxon>Bifiguratus</taxon>
    </lineage>
</organism>
<dbReference type="GO" id="GO:0019901">
    <property type="term" value="F:protein kinase binding"/>
    <property type="evidence" value="ECO:0007669"/>
    <property type="project" value="InterPro"/>
</dbReference>
<gene>
    <name evidence="2" type="ORF">BZG36_01764</name>
</gene>
<dbReference type="SUPFAM" id="SSF47954">
    <property type="entry name" value="Cyclin-like"/>
    <property type="match status" value="1"/>
</dbReference>
<evidence type="ECO:0000313" key="3">
    <source>
        <dbReference type="Proteomes" id="UP000242875"/>
    </source>
</evidence>
<dbReference type="AlphaFoldDB" id="A0A261Y3B8"/>
<dbReference type="InterPro" id="IPR006671">
    <property type="entry name" value="Cyclin_N"/>
</dbReference>
<keyword evidence="3" id="KW-1185">Reference proteome</keyword>
<dbReference type="PANTHER" id="PTHR15615:SF10">
    <property type="entry name" value="PHO85 CYCLIN-2-RELATED"/>
    <property type="match status" value="1"/>
</dbReference>
<name>A0A261Y3B8_9FUNG</name>
<dbReference type="Gene3D" id="1.10.472.10">
    <property type="entry name" value="Cyclin-like"/>
    <property type="match status" value="1"/>
</dbReference>
<protein>
    <recommendedName>
        <fullName evidence="1">Cyclin N-terminal domain-containing protein</fullName>
    </recommendedName>
</protein>
<proteinExistence type="predicted"/>
<dbReference type="InterPro" id="IPR013922">
    <property type="entry name" value="Cyclin_PHO80-like"/>
</dbReference>
<dbReference type="Pfam" id="PF00134">
    <property type="entry name" value="Cyclin_N"/>
    <property type="match status" value="1"/>
</dbReference>
<dbReference type="InterPro" id="IPR036915">
    <property type="entry name" value="Cyclin-like_sf"/>
</dbReference>
<dbReference type="EMBL" id="MVBO01000025">
    <property type="protein sequence ID" value="OZJ04974.1"/>
    <property type="molecule type" value="Genomic_DNA"/>
</dbReference>
<dbReference type="CDD" id="cd20557">
    <property type="entry name" value="CYCLIN_ScPCL1-like"/>
    <property type="match status" value="1"/>
</dbReference>
<dbReference type="GO" id="GO:0005634">
    <property type="term" value="C:nucleus"/>
    <property type="evidence" value="ECO:0007669"/>
    <property type="project" value="TreeGrafter"/>
</dbReference>
<accession>A0A261Y3B8</accession>
<reference evidence="2 3" key="1">
    <citation type="journal article" date="2017" name="Mycologia">
        <title>Bifiguratus adelaidae, gen. et sp. nov., a new member of Mucoromycotina in endophytic and soil-dwelling habitats.</title>
        <authorList>
            <person name="Torres-Cruz T.J."/>
            <person name="Billingsley Tobias T.L."/>
            <person name="Almatruk M."/>
            <person name="Hesse C."/>
            <person name="Kuske C.R."/>
            <person name="Desiro A."/>
            <person name="Benucci G.M."/>
            <person name="Bonito G."/>
            <person name="Stajich J.E."/>
            <person name="Dunlap C."/>
            <person name="Arnold A.E."/>
            <person name="Porras-Alfaro A."/>
        </authorList>
    </citation>
    <scope>NUCLEOTIDE SEQUENCE [LARGE SCALE GENOMIC DNA]</scope>
    <source>
        <strain evidence="2 3">AZ0501</strain>
    </source>
</reference>
<evidence type="ECO:0000313" key="2">
    <source>
        <dbReference type="EMBL" id="OZJ04974.1"/>
    </source>
</evidence>
<dbReference type="Proteomes" id="UP000242875">
    <property type="component" value="Unassembled WGS sequence"/>
</dbReference>
<sequence>MDFTNSSSESPQAHLAIRSPELLISFTASRSDNLLECSKHPLPYHHHLPNLERFISDIFHKTHLSPCVSVIALIYLERLKSMLPERARGEFDTPYKVFLASILVASKFCEDVGLTNRVISEMTRGLYTIQQLNAMERSFLYLIKYNLKVDYNDVDNFVQRYGDQLDLEWQREMMERCTC</sequence>
<dbReference type="GO" id="GO:0016538">
    <property type="term" value="F:cyclin-dependent protein serine/threonine kinase regulator activity"/>
    <property type="evidence" value="ECO:0007669"/>
    <property type="project" value="TreeGrafter"/>
</dbReference>
<evidence type="ECO:0000259" key="1">
    <source>
        <dbReference type="Pfam" id="PF00134"/>
    </source>
</evidence>
<dbReference type="OrthoDB" id="10250320at2759"/>
<feature type="domain" description="Cyclin N-terminal" evidence="1">
    <location>
        <begin position="40"/>
        <end position="147"/>
    </location>
</feature>
<comment type="caution">
    <text evidence="2">The sequence shown here is derived from an EMBL/GenBank/DDBJ whole genome shotgun (WGS) entry which is preliminary data.</text>
</comment>
<dbReference type="GO" id="GO:0000307">
    <property type="term" value="C:cyclin-dependent protein kinase holoenzyme complex"/>
    <property type="evidence" value="ECO:0007669"/>
    <property type="project" value="TreeGrafter"/>
</dbReference>
<dbReference type="PANTHER" id="PTHR15615">
    <property type="match status" value="1"/>
</dbReference>